<protein>
    <submittedName>
        <fullName evidence="2">Uncharacterized protein</fullName>
    </submittedName>
</protein>
<accession>A0A0U5C4A3</accession>
<feature type="region of interest" description="Disordered" evidence="1">
    <location>
        <begin position="122"/>
        <end position="142"/>
    </location>
</feature>
<proteinExistence type="predicted"/>
<dbReference type="EMBL" id="CDMC01000003">
    <property type="protein sequence ID" value="CEL02489.1"/>
    <property type="molecule type" value="Genomic_DNA"/>
</dbReference>
<feature type="region of interest" description="Disordered" evidence="1">
    <location>
        <begin position="216"/>
        <end position="240"/>
    </location>
</feature>
<evidence type="ECO:0000313" key="3">
    <source>
        <dbReference type="Proteomes" id="UP000054771"/>
    </source>
</evidence>
<name>A0A0U5C4A3_ASPCI</name>
<feature type="compositionally biased region" description="Polar residues" evidence="1">
    <location>
        <begin position="122"/>
        <end position="132"/>
    </location>
</feature>
<reference evidence="3" key="1">
    <citation type="journal article" date="2016" name="Genome Announc.">
        <title>Draft genome sequences of fungus Aspergillus calidoustus.</title>
        <authorList>
            <person name="Horn F."/>
            <person name="Linde J."/>
            <person name="Mattern D.J."/>
            <person name="Walther G."/>
            <person name="Guthke R."/>
            <person name="Scherlach K."/>
            <person name="Martin K."/>
            <person name="Brakhage A.A."/>
            <person name="Petzke L."/>
            <person name="Valiante V."/>
        </authorList>
    </citation>
    <scope>NUCLEOTIDE SEQUENCE [LARGE SCALE GENOMIC DNA]</scope>
    <source>
        <strain evidence="3">SF006504</strain>
    </source>
</reference>
<dbReference type="Proteomes" id="UP000054771">
    <property type="component" value="Unassembled WGS sequence"/>
</dbReference>
<feature type="region of interest" description="Disordered" evidence="1">
    <location>
        <begin position="1"/>
        <end position="55"/>
    </location>
</feature>
<dbReference type="OrthoDB" id="4505126at2759"/>
<dbReference type="AlphaFoldDB" id="A0A0U5C4A3"/>
<evidence type="ECO:0000256" key="1">
    <source>
        <dbReference type="SAM" id="MobiDB-lite"/>
    </source>
</evidence>
<evidence type="ECO:0000313" key="2">
    <source>
        <dbReference type="EMBL" id="CEL02489.1"/>
    </source>
</evidence>
<organism evidence="2 3">
    <name type="scientific">Aspergillus calidoustus</name>
    <dbReference type="NCBI Taxonomy" id="454130"/>
    <lineage>
        <taxon>Eukaryota</taxon>
        <taxon>Fungi</taxon>
        <taxon>Dikarya</taxon>
        <taxon>Ascomycota</taxon>
        <taxon>Pezizomycotina</taxon>
        <taxon>Eurotiomycetes</taxon>
        <taxon>Eurotiomycetidae</taxon>
        <taxon>Eurotiales</taxon>
        <taxon>Aspergillaceae</taxon>
        <taxon>Aspergillus</taxon>
        <taxon>Aspergillus subgen. Nidulantes</taxon>
    </lineage>
</organism>
<keyword evidence="3" id="KW-1185">Reference proteome</keyword>
<sequence>MLPPSNSRNNPLLQYLEKLAAVTHRPRHLPPSTRPAPPPYTASFSSQDSEQDWDEDYDYDEDYDEYCEAKAEHRADSNSTTSSIRAPAANSNTLTIDLNSSIQIKGDANTIIITSDSVHQQHASYQGTSTRNLRPERPSAGAAAAPAISSKLANTTSAIVAALQKSGVLSGPGSGPGSSAAPSVNINIDAGIRVDGIQNVVCFGAGSLPLAKRYHDAAGRKRRAQSEPLTGGEEKRNRVI</sequence>
<gene>
    <name evidence="2" type="ORF">ASPCAL03659</name>
</gene>
<feature type="compositionally biased region" description="Polar residues" evidence="1">
    <location>
        <begin position="1"/>
        <end position="12"/>
    </location>
</feature>